<keyword evidence="6" id="KW-1185">Reference proteome</keyword>
<sequence length="177" mass="19045">MINMPDTRPKTVYVRQGDLAVSGDTDVVIATTLGSCVSACLWDPDRGVGGLNHIILPANPSTDRTSAAHGVNAMELLINDLLKLGARKSSLRAKIFGGSQMLSHASGIGLKNAEFVRAFLAAEGIPVDSSDTGGRMAREIRFWPTSGKAQQRLTSNQIREEISVPKPKPPEDDIEFF</sequence>
<name>A0A1I0VGZ5_9RHOB</name>
<dbReference type="InterPro" id="IPR038592">
    <property type="entry name" value="CheD-like_sf"/>
</dbReference>
<feature type="compositionally biased region" description="Polar residues" evidence="4">
    <location>
        <begin position="147"/>
        <end position="157"/>
    </location>
</feature>
<reference evidence="5 6" key="1">
    <citation type="submission" date="2016-10" db="EMBL/GenBank/DDBJ databases">
        <authorList>
            <person name="de Groot N.N."/>
        </authorList>
    </citation>
    <scope>NUCLEOTIDE SEQUENCE [LARGE SCALE GENOMIC DNA]</scope>
    <source>
        <strain evidence="5 6">DSM 29316</strain>
    </source>
</reference>
<proteinExistence type="inferred from homology"/>
<feature type="region of interest" description="Disordered" evidence="4">
    <location>
        <begin position="147"/>
        <end position="177"/>
    </location>
</feature>
<evidence type="ECO:0000256" key="4">
    <source>
        <dbReference type="SAM" id="MobiDB-lite"/>
    </source>
</evidence>
<keyword evidence="2 3" id="KW-0378">Hydrolase</keyword>
<dbReference type="STRING" id="871651.SAMN05421688_0640"/>
<dbReference type="PANTHER" id="PTHR35147:SF3">
    <property type="entry name" value="CHEMORECEPTOR GLUTAMINE DEAMIDASE CHED 1-RELATED"/>
    <property type="match status" value="1"/>
</dbReference>
<keyword evidence="1 3" id="KW-0145">Chemotaxis</keyword>
<dbReference type="HAMAP" id="MF_01440">
    <property type="entry name" value="CheD"/>
    <property type="match status" value="1"/>
</dbReference>
<protein>
    <recommendedName>
        <fullName evidence="3">Probable chemoreceptor glutamine deamidase CheD</fullName>
        <ecNumber evidence="3">3.5.1.44</ecNumber>
    </recommendedName>
</protein>
<accession>A0A1I0VGZ5</accession>
<dbReference type="Gene3D" id="3.30.1330.200">
    <property type="match status" value="1"/>
</dbReference>
<dbReference type="EC" id="3.5.1.44" evidence="3"/>
<comment type="function">
    <text evidence="3">Probably deamidates glutamine residues to glutamate on methyl-accepting chemotaxis receptors (MCPs), playing an important role in chemotaxis.</text>
</comment>
<evidence type="ECO:0000256" key="1">
    <source>
        <dbReference type="ARBA" id="ARBA00022500"/>
    </source>
</evidence>
<dbReference type="GO" id="GO:0006935">
    <property type="term" value="P:chemotaxis"/>
    <property type="evidence" value="ECO:0007669"/>
    <property type="project" value="UniProtKB-UniRule"/>
</dbReference>
<comment type="catalytic activity">
    <reaction evidence="3">
        <text>L-glutaminyl-[protein] + H2O = L-glutamyl-[protein] + NH4(+)</text>
        <dbReference type="Rhea" id="RHEA:16441"/>
        <dbReference type="Rhea" id="RHEA-COMP:10207"/>
        <dbReference type="Rhea" id="RHEA-COMP:10208"/>
        <dbReference type="ChEBI" id="CHEBI:15377"/>
        <dbReference type="ChEBI" id="CHEBI:28938"/>
        <dbReference type="ChEBI" id="CHEBI:29973"/>
        <dbReference type="ChEBI" id="CHEBI:30011"/>
        <dbReference type="EC" id="3.5.1.44"/>
    </reaction>
</comment>
<dbReference type="InterPro" id="IPR011324">
    <property type="entry name" value="Cytotoxic_necrot_fac-like_cat"/>
</dbReference>
<dbReference type="Proteomes" id="UP000198796">
    <property type="component" value="Unassembled WGS sequence"/>
</dbReference>
<dbReference type="CDD" id="cd16352">
    <property type="entry name" value="CheD"/>
    <property type="match status" value="1"/>
</dbReference>
<comment type="similarity">
    <text evidence="3">Belongs to the CheD family.</text>
</comment>
<dbReference type="Pfam" id="PF03975">
    <property type="entry name" value="CheD"/>
    <property type="match status" value="1"/>
</dbReference>
<gene>
    <name evidence="3" type="primary">cheD</name>
    <name evidence="5" type="ORF">SAMN05421688_0640</name>
</gene>
<dbReference type="InterPro" id="IPR005659">
    <property type="entry name" value="Chemorcpt_Glu_NH3ase_CheD"/>
</dbReference>
<dbReference type="AlphaFoldDB" id="A0A1I0VGZ5"/>
<dbReference type="OrthoDB" id="9807202at2"/>
<feature type="compositionally biased region" description="Basic and acidic residues" evidence="4">
    <location>
        <begin position="158"/>
        <end position="171"/>
    </location>
</feature>
<dbReference type="EMBL" id="FOJU01000001">
    <property type="protein sequence ID" value="SFA75759.1"/>
    <property type="molecule type" value="Genomic_DNA"/>
</dbReference>
<dbReference type="RefSeq" id="WP_092060503.1">
    <property type="nucleotide sequence ID" value="NZ_FOJU01000001.1"/>
</dbReference>
<evidence type="ECO:0000256" key="3">
    <source>
        <dbReference type="HAMAP-Rule" id="MF_01440"/>
    </source>
</evidence>
<dbReference type="GO" id="GO:0050568">
    <property type="term" value="F:protein-glutamine glutaminase activity"/>
    <property type="evidence" value="ECO:0007669"/>
    <property type="project" value="UniProtKB-UniRule"/>
</dbReference>
<evidence type="ECO:0000256" key="2">
    <source>
        <dbReference type="ARBA" id="ARBA00022801"/>
    </source>
</evidence>
<evidence type="ECO:0000313" key="5">
    <source>
        <dbReference type="EMBL" id="SFA75759.1"/>
    </source>
</evidence>
<organism evidence="5 6">
    <name type="scientific">Poseidonocella pacifica</name>
    <dbReference type="NCBI Taxonomy" id="871651"/>
    <lineage>
        <taxon>Bacteria</taxon>
        <taxon>Pseudomonadati</taxon>
        <taxon>Pseudomonadota</taxon>
        <taxon>Alphaproteobacteria</taxon>
        <taxon>Rhodobacterales</taxon>
        <taxon>Roseobacteraceae</taxon>
        <taxon>Poseidonocella</taxon>
    </lineage>
</organism>
<evidence type="ECO:0000313" key="6">
    <source>
        <dbReference type="Proteomes" id="UP000198796"/>
    </source>
</evidence>
<dbReference type="SUPFAM" id="SSF64438">
    <property type="entry name" value="CNF1/YfiH-like putative cysteine hydrolases"/>
    <property type="match status" value="1"/>
</dbReference>
<dbReference type="PANTHER" id="PTHR35147">
    <property type="entry name" value="CHEMORECEPTOR GLUTAMINE DEAMIDASE CHED-RELATED"/>
    <property type="match status" value="1"/>
</dbReference>